<feature type="region of interest" description="Disordered" evidence="1">
    <location>
        <begin position="1"/>
        <end position="152"/>
    </location>
</feature>
<dbReference type="EMBL" id="HBUE01113593">
    <property type="protein sequence ID" value="CAG6489865.1"/>
    <property type="molecule type" value="Transcribed_RNA"/>
</dbReference>
<protein>
    <submittedName>
        <fullName evidence="2">(northern house mosquito) hypothetical protein</fullName>
    </submittedName>
</protein>
<organism evidence="2">
    <name type="scientific">Culex pipiens</name>
    <name type="common">House mosquito</name>
    <dbReference type="NCBI Taxonomy" id="7175"/>
    <lineage>
        <taxon>Eukaryota</taxon>
        <taxon>Metazoa</taxon>
        <taxon>Ecdysozoa</taxon>
        <taxon>Arthropoda</taxon>
        <taxon>Hexapoda</taxon>
        <taxon>Insecta</taxon>
        <taxon>Pterygota</taxon>
        <taxon>Neoptera</taxon>
        <taxon>Endopterygota</taxon>
        <taxon>Diptera</taxon>
        <taxon>Nematocera</taxon>
        <taxon>Culicoidea</taxon>
        <taxon>Culicidae</taxon>
        <taxon>Culicinae</taxon>
        <taxon>Culicini</taxon>
        <taxon>Culex</taxon>
        <taxon>Culex</taxon>
    </lineage>
</organism>
<evidence type="ECO:0000256" key="1">
    <source>
        <dbReference type="SAM" id="MobiDB-lite"/>
    </source>
</evidence>
<feature type="compositionally biased region" description="Low complexity" evidence="1">
    <location>
        <begin position="58"/>
        <end position="91"/>
    </location>
</feature>
<proteinExistence type="predicted"/>
<feature type="compositionally biased region" description="Polar residues" evidence="1">
    <location>
        <begin position="24"/>
        <end position="38"/>
    </location>
</feature>
<name>A0A8D8CE61_CULPI</name>
<feature type="compositionally biased region" description="Polar residues" evidence="1">
    <location>
        <begin position="134"/>
        <end position="152"/>
    </location>
</feature>
<feature type="compositionally biased region" description="Basic residues" evidence="1">
    <location>
        <begin position="11"/>
        <end position="21"/>
    </location>
</feature>
<feature type="compositionally biased region" description="Basic and acidic residues" evidence="1">
    <location>
        <begin position="1"/>
        <end position="10"/>
    </location>
</feature>
<sequence length="152" mass="16160">MPRKGPERHPAGHRRRGRVLRPNRATSPHQDRPVQQQGFKFHHGSAQAHAEQRRRPRSALSALGRGAALSGDVPGRARPQAANPAAAVQGAVHHHGARPALGRRNSHHQAPRQGHAARLGVESGGTEPRLPQDQGVQQCGRSGAVTGTSVLA</sequence>
<dbReference type="AlphaFoldDB" id="A0A8D8CE61"/>
<evidence type="ECO:0000313" key="2">
    <source>
        <dbReference type="EMBL" id="CAG6489865.1"/>
    </source>
</evidence>
<accession>A0A8D8CE61</accession>
<reference evidence="2" key="1">
    <citation type="submission" date="2021-05" db="EMBL/GenBank/DDBJ databases">
        <authorList>
            <person name="Alioto T."/>
            <person name="Alioto T."/>
            <person name="Gomez Garrido J."/>
        </authorList>
    </citation>
    <scope>NUCLEOTIDE SEQUENCE</scope>
</reference>